<proteinExistence type="predicted"/>
<keyword evidence="3" id="KW-0804">Transcription</keyword>
<dbReference type="Gene3D" id="1.10.357.10">
    <property type="entry name" value="Tetracycline Repressor, domain 2"/>
    <property type="match status" value="1"/>
</dbReference>
<dbReference type="GO" id="GO:0000976">
    <property type="term" value="F:transcription cis-regulatory region binding"/>
    <property type="evidence" value="ECO:0007669"/>
    <property type="project" value="TreeGrafter"/>
</dbReference>
<evidence type="ECO:0000256" key="4">
    <source>
        <dbReference type="PROSITE-ProRule" id="PRU00335"/>
    </source>
</evidence>
<sequence>MLTYRNLYKSPMHNDLTAPVGPGRPKDLAKRQAILEAAKQLFLTLGYASTSMDAVATAAGVSKLTVYSHFTDKETLFTAAISATCTAQLPELIFELPDGVPLEQVLLNIGCNFQALISSEQSVQLTRLIMTLGNQDPKLSQIFFEAGPLRVLREMELLLRRVDQRGLLRIEHPDKAAEHFFCLLKGAPNYRLLLGYAPPLDDEAAKAHVAEVVEVFLRAYRS</sequence>
<dbReference type="InterPro" id="IPR001647">
    <property type="entry name" value="HTH_TetR"/>
</dbReference>
<accession>A0AB35WVX6</accession>
<dbReference type="InterPro" id="IPR050109">
    <property type="entry name" value="HTH-type_TetR-like_transc_reg"/>
</dbReference>
<reference evidence="6 7" key="1">
    <citation type="submission" date="2024-01" db="EMBL/GenBank/DDBJ databases">
        <title>Unpublished Manusciprt.</title>
        <authorList>
            <person name="Duman M."/>
            <person name="Valdes E.G."/>
            <person name="Ajmi N."/>
            <person name="Altun S."/>
            <person name="Saticioglu I.B."/>
        </authorList>
    </citation>
    <scope>NUCLEOTIDE SEQUENCE [LARGE SCALE GENOMIC DNA]</scope>
    <source>
        <strain evidence="6 7">120P</strain>
    </source>
</reference>
<evidence type="ECO:0000313" key="6">
    <source>
        <dbReference type="EMBL" id="MEE1867474.1"/>
    </source>
</evidence>
<dbReference type="EMBL" id="JAZDQP010000008">
    <property type="protein sequence ID" value="MEE1867474.1"/>
    <property type="molecule type" value="Genomic_DNA"/>
</dbReference>
<dbReference type="SUPFAM" id="SSF46689">
    <property type="entry name" value="Homeodomain-like"/>
    <property type="match status" value="1"/>
</dbReference>
<evidence type="ECO:0000259" key="5">
    <source>
        <dbReference type="PROSITE" id="PS50977"/>
    </source>
</evidence>
<evidence type="ECO:0000256" key="3">
    <source>
        <dbReference type="ARBA" id="ARBA00023163"/>
    </source>
</evidence>
<keyword evidence="7" id="KW-1185">Reference proteome</keyword>
<evidence type="ECO:0000256" key="2">
    <source>
        <dbReference type="ARBA" id="ARBA00023125"/>
    </source>
</evidence>
<dbReference type="Pfam" id="PF14246">
    <property type="entry name" value="TetR_C_7"/>
    <property type="match status" value="1"/>
</dbReference>
<dbReference type="Gene3D" id="1.10.10.60">
    <property type="entry name" value="Homeodomain-like"/>
    <property type="match status" value="1"/>
</dbReference>
<dbReference type="InterPro" id="IPR036271">
    <property type="entry name" value="Tet_transcr_reg_TetR-rel_C_sf"/>
</dbReference>
<dbReference type="RefSeq" id="WP_256658265.1">
    <property type="nucleotide sequence ID" value="NZ_JAZDCU010000007.1"/>
</dbReference>
<feature type="domain" description="HTH tetR-type" evidence="5">
    <location>
        <begin position="28"/>
        <end position="88"/>
    </location>
</feature>
<comment type="caution">
    <text evidence="6">The sequence shown here is derived from an EMBL/GenBank/DDBJ whole genome shotgun (WGS) entry which is preliminary data.</text>
</comment>
<dbReference type="PRINTS" id="PR00455">
    <property type="entry name" value="HTHTETR"/>
</dbReference>
<dbReference type="PANTHER" id="PTHR30055">
    <property type="entry name" value="HTH-TYPE TRANSCRIPTIONAL REGULATOR RUTR"/>
    <property type="match status" value="1"/>
</dbReference>
<gene>
    <name evidence="6" type="ORF">V0R53_13835</name>
</gene>
<keyword evidence="2 4" id="KW-0238">DNA-binding</keyword>
<dbReference type="InterPro" id="IPR039536">
    <property type="entry name" value="TetR_C_Proteobacteria"/>
</dbReference>
<protein>
    <submittedName>
        <fullName evidence="6">TetR/AcrR family transcriptional regulator</fullName>
    </submittedName>
</protein>
<organism evidence="6 7">
    <name type="scientific">Pseudomonas auratipiscis</name>
    <dbReference type="NCBI Taxonomy" id="3115853"/>
    <lineage>
        <taxon>Bacteria</taxon>
        <taxon>Pseudomonadati</taxon>
        <taxon>Pseudomonadota</taxon>
        <taxon>Gammaproteobacteria</taxon>
        <taxon>Pseudomonadales</taxon>
        <taxon>Pseudomonadaceae</taxon>
        <taxon>Pseudomonas</taxon>
    </lineage>
</organism>
<evidence type="ECO:0000256" key="1">
    <source>
        <dbReference type="ARBA" id="ARBA00023015"/>
    </source>
</evidence>
<dbReference type="GO" id="GO:0003700">
    <property type="term" value="F:DNA-binding transcription factor activity"/>
    <property type="evidence" value="ECO:0007669"/>
    <property type="project" value="TreeGrafter"/>
</dbReference>
<evidence type="ECO:0000313" key="7">
    <source>
        <dbReference type="Proteomes" id="UP001307839"/>
    </source>
</evidence>
<dbReference type="PROSITE" id="PS50977">
    <property type="entry name" value="HTH_TETR_2"/>
    <property type="match status" value="1"/>
</dbReference>
<name>A0AB35WVX6_9PSED</name>
<dbReference type="Proteomes" id="UP001307839">
    <property type="component" value="Unassembled WGS sequence"/>
</dbReference>
<dbReference type="AlphaFoldDB" id="A0AB35WVX6"/>
<dbReference type="PANTHER" id="PTHR30055:SF146">
    <property type="entry name" value="HTH-TYPE TRANSCRIPTIONAL DUAL REGULATOR CECR"/>
    <property type="match status" value="1"/>
</dbReference>
<feature type="DNA-binding region" description="H-T-H motif" evidence="4">
    <location>
        <begin position="51"/>
        <end position="70"/>
    </location>
</feature>
<keyword evidence="1" id="KW-0805">Transcription regulation</keyword>
<dbReference type="Pfam" id="PF00440">
    <property type="entry name" value="TetR_N"/>
    <property type="match status" value="1"/>
</dbReference>
<dbReference type="SUPFAM" id="SSF48498">
    <property type="entry name" value="Tetracyclin repressor-like, C-terminal domain"/>
    <property type="match status" value="1"/>
</dbReference>
<dbReference type="InterPro" id="IPR009057">
    <property type="entry name" value="Homeodomain-like_sf"/>
</dbReference>
<dbReference type="FunFam" id="1.10.10.60:FF:000141">
    <property type="entry name" value="TetR family transcriptional regulator"/>
    <property type="match status" value="1"/>
</dbReference>